<sequence>MKPLLLMLNVATVVVTLVLAGAPIFSAIPAEARQAAAACGRHGCAAAACGPRGCAAAAATRRPRGVVVLSPNRYWRPGGAIAAGAAVGFLAGAAAASVAGSPPQSGYCWYYTNSTRTTGFWDVCPN</sequence>
<evidence type="ECO:0000313" key="1">
    <source>
        <dbReference type="EMBL" id="TCU20402.1"/>
    </source>
</evidence>
<protein>
    <recommendedName>
        <fullName evidence="3">Transmembrane protein</fullName>
    </recommendedName>
</protein>
<dbReference type="EMBL" id="SMBH01000001">
    <property type="protein sequence ID" value="TCU20402.1"/>
    <property type="molecule type" value="Genomic_DNA"/>
</dbReference>
<dbReference type="RefSeq" id="WP_132558616.1">
    <property type="nucleotide sequence ID" value="NZ_SMBH01000001.1"/>
</dbReference>
<organism evidence="1 2">
    <name type="scientific">Rhizobium sullae</name>
    <name type="common">Rhizobium hedysari</name>
    <dbReference type="NCBI Taxonomy" id="50338"/>
    <lineage>
        <taxon>Bacteria</taxon>
        <taxon>Pseudomonadati</taxon>
        <taxon>Pseudomonadota</taxon>
        <taxon>Alphaproteobacteria</taxon>
        <taxon>Hyphomicrobiales</taxon>
        <taxon>Rhizobiaceae</taxon>
        <taxon>Rhizobium/Agrobacterium group</taxon>
        <taxon>Rhizobium</taxon>
    </lineage>
</organism>
<evidence type="ECO:0008006" key="3">
    <source>
        <dbReference type="Google" id="ProtNLM"/>
    </source>
</evidence>
<dbReference type="AlphaFoldDB" id="A0A4R3QKJ0"/>
<gene>
    <name evidence="1" type="ORF">EV132_101469</name>
</gene>
<dbReference type="Proteomes" id="UP000294576">
    <property type="component" value="Unassembled WGS sequence"/>
</dbReference>
<name>A0A4R3QKJ0_RHISU</name>
<reference evidence="1 2" key="1">
    <citation type="submission" date="2019-03" db="EMBL/GenBank/DDBJ databases">
        <title>Genomic Encyclopedia of Type Strains, Phase IV (KMG-V): Genome sequencing to study the core and pangenomes of soil and plant-associated prokaryotes.</title>
        <authorList>
            <person name="Whitman W."/>
        </authorList>
    </citation>
    <scope>NUCLEOTIDE SEQUENCE [LARGE SCALE GENOMIC DNA]</scope>
    <source>
        <strain evidence="1 2">Hc14</strain>
    </source>
</reference>
<comment type="caution">
    <text evidence="1">The sequence shown here is derived from an EMBL/GenBank/DDBJ whole genome shotgun (WGS) entry which is preliminary data.</text>
</comment>
<accession>A0A4R3QKJ0</accession>
<evidence type="ECO:0000313" key="2">
    <source>
        <dbReference type="Proteomes" id="UP000294576"/>
    </source>
</evidence>
<proteinExistence type="predicted"/>